<evidence type="ECO:0000256" key="1">
    <source>
        <dbReference type="ARBA" id="ARBA00007673"/>
    </source>
</evidence>
<gene>
    <name evidence="4" type="primary">mii_2</name>
    <name evidence="3" type="ORF">A9798_07645</name>
    <name evidence="4" type="ORF">NCTC12121_01604</name>
</gene>
<evidence type="ECO:0000313" key="3">
    <source>
        <dbReference type="EMBL" id="AOV96843.1"/>
    </source>
</evidence>
<reference evidence="3 5" key="1">
    <citation type="submission" date="2016-06" db="EMBL/GenBank/DDBJ databases">
        <title>Complete genome sequence of Edwardsiella hoshinae ATCC 35051.</title>
        <authorList>
            <person name="Reichley S.R."/>
            <person name="Waldbieser G.C."/>
            <person name="Lawrence M.L."/>
            <person name="Griffin M.J."/>
        </authorList>
    </citation>
    <scope>NUCLEOTIDE SEQUENCE [LARGE SCALE GENOMIC DNA]</scope>
    <source>
        <strain evidence="3 5">ATCC 35051</strain>
    </source>
</reference>
<evidence type="ECO:0000256" key="2">
    <source>
        <dbReference type="ARBA" id="ARBA00023235"/>
    </source>
</evidence>
<organism evidence="4 6">
    <name type="scientific">Edwardsiella hoshinae</name>
    <dbReference type="NCBI Taxonomy" id="93378"/>
    <lineage>
        <taxon>Bacteria</taxon>
        <taxon>Pseudomonadati</taxon>
        <taxon>Pseudomonadota</taxon>
        <taxon>Gammaproteobacteria</taxon>
        <taxon>Enterobacterales</taxon>
        <taxon>Hafniaceae</taxon>
        <taxon>Edwardsiella</taxon>
    </lineage>
</organism>
<dbReference type="InterPro" id="IPR047687">
    <property type="entry name" value="OMA_tautomer-like"/>
</dbReference>
<dbReference type="NCBIfam" id="NF033377">
    <property type="entry name" value="OMA_tautomer"/>
    <property type="match status" value="1"/>
</dbReference>
<accession>A0A376DED2</accession>
<evidence type="ECO:0000313" key="6">
    <source>
        <dbReference type="Proteomes" id="UP000255248"/>
    </source>
</evidence>
<dbReference type="RefSeq" id="WP_024522091.1">
    <property type="nucleotide sequence ID" value="NZ_CP016043.1"/>
</dbReference>
<dbReference type="GO" id="GO:0050100">
    <property type="term" value="F:methylitaconate delta-isomerase activity"/>
    <property type="evidence" value="ECO:0007669"/>
    <property type="project" value="UniProtKB-EC"/>
</dbReference>
<sequence length="350" mass="37170">MKSIPCVMMRGGTSRGAFLLAEHLPTDQKQRDDMLITIMGSGNELEIDGIGGGNPLTSKVAIISHSADPSADVDYLFAQVLVRERRVDTTPNCGNMLSAVGAFAIEQGLVTPTIPTTRVRIRNVNTATYIEADVQTPQGVVQYEGNVSIDGVPGSAAPVALTFMNAAGSKTGKMFPSGNSIDYFDNIPVTCIDMAMPLVIIPSAYLGKTGYELPADLDEDKDLLARIESIRLQAGRAMGLGDVSNKVIPKPVLISSALRGGTINARYFMPHNCHRALAITGAIGLATSCLVPDCVTRQVTSTIGYGAISIEHPTGALDVYLTNDGQDLTTLRASVIRTARKIFAGEVYLP</sequence>
<dbReference type="EC" id="5.3.3.6" evidence="4"/>
<protein>
    <submittedName>
        <fullName evidence="3 4">Isomerase</fullName>
        <ecNumber evidence="4">5.3.3.6</ecNumber>
    </submittedName>
</protein>
<dbReference type="PANTHER" id="PTHR43709:SF3">
    <property type="entry name" value="ISOMERASE YBHH-RELATED"/>
    <property type="match status" value="1"/>
</dbReference>
<dbReference type="AlphaFoldDB" id="A0A376DED2"/>
<dbReference type="Proteomes" id="UP000175893">
    <property type="component" value="Chromosome"/>
</dbReference>
<keyword evidence="5" id="KW-1185">Reference proteome</keyword>
<keyword evidence="2 4" id="KW-0413">Isomerase</keyword>
<dbReference type="SUPFAM" id="SSF54506">
    <property type="entry name" value="Diaminopimelate epimerase-like"/>
    <property type="match status" value="2"/>
</dbReference>
<evidence type="ECO:0000313" key="4">
    <source>
        <dbReference type="EMBL" id="STC87890.1"/>
    </source>
</evidence>
<dbReference type="InterPro" id="IPR007400">
    <property type="entry name" value="PrpF-like"/>
</dbReference>
<proteinExistence type="inferred from homology"/>
<dbReference type="Gene3D" id="3.10.310.10">
    <property type="entry name" value="Diaminopimelate Epimerase, Chain A, domain 1"/>
    <property type="match status" value="2"/>
</dbReference>
<dbReference type="KEGG" id="eho:A9798_07645"/>
<dbReference type="EMBL" id="CP016043">
    <property type="protein sequence ID" value="AOV96843.1"/>
    <property type="molecule type" value="Genomic_DNA"/>
</dbReference>
<dbReference type="PANTHER" id="PTHR43709">
    <property type="entry name" value="ACONITATE ISOMERASE-RELATED"/>
    <property type="match status" value="1"/>
</dbReference>
<dbReference type="Proteomes" id="UP000255248">
    <property type="component" value="Unassembled WGS sequence"/>
</dbReference>
<reference evidence="4 6" key="2">
    <citation type="submission" date="2018-06" db="EMBL/GenBank/DDBJ databases">
        <authorList>
            <consortium name="Pathogen Informatics"/>
            <person name="Doyle S."/>
        </authorList>
    </citation>
    <scope>NUCLEOTIDE SEQUENCE [LARGE SCALE GENOMIC DNA]</scope>
    <source>
        <strain evidence="4 6">NCTC12121</strain>
    </source>
</reference>
<comment type="similarity">
    <text evidence="1">Belongs to the PrpF family.</text>
</comment>
<dbReference type="OrthoDB" id="9779763at2"/>
<dbReference type="Pfam" id="PF04303">
    <property type="entry name" value="PrpF"/>
    <property type="match status" value="1"/>
</dbReference>
<evidence type="ECO:0000313" key="5">
    <source>
        <dbReference type="Proteomes" id="UP000175893"/>
    </source>
</evidence>
<name>A0A376DED2_9GAMM</name>
<dbReference type="EMBL" id="UFXZ01000001">
    <property type="protein sequence ID" value="STC87890.1"/>
    <property type="molecule type" value="Genomic_DNA"/>
</dbReference>
<dbReference type="STRING" id="93378.A9798_07645"/>